<gene>
    <name evidence="2" type="ORF">PENTCL1PPCAC_9363</name>
</gene>
<feature type="compositionally biased region" description="Pro residues" evidence="1">
    <location>
        <begin position="8"/>
        <end position="18"/>
    </location>
</feature>
<sequence>RGLSNAPTPLPPPNPPCLDRPGSGAVCGRQEDAWVEQRRRSVQWFLAQVRRSFSKRRPVENGHRRRRRGSECSCHCGQQIRSHLDPRTRIEDGDEGVCGTARGRLQGAQCRGPQHGEGRTRQGAGLQGEGWIEREGFVEGSRQVAEPLSSGPRCLPYSNTPPPP</sequence>
<evidence type="ECO:0008006" key="4">
    <source>
        <dbReference type="Google" id="ProtNLM"/>
    </source>
</evidence>
<reference evidence="2" key="1">
    <citation type="submission" date="2023-10" db="EMBL/GenBank/DDBJ databases">
        <title>Genome assembly of Pristionchus species.</title>
        <authorList>
            <person name="Yoshida K."/>
            <person name="Sommer R.J."/>
        </authorList>
    </citation>
    <scope>NUCLEOTIDE SEQUENCE</scope>
    <source>
        <strain evidence="2">RS0144</strain>
    </source>
</reference>
<dbReference type="EMBL" id="BTSX01000003">
    <property type="protein sequence ID" value="GMS87188.1"/>
    <property type="molecule type" value="Genomic_DNA"/>
</dbReference>
<accession>A0AAV5SYX3</accession>
<name>A0AAV5SYX3_9BILA</name>
<dbReference type="AlphaFoldDB" id="A0AAV5SYX3"/>
<dbReference type="Proteomes" id="UP001432027">
    <property type="component" value="Unassembled WGS sequence"/>
</dbReference>
<evidence type="ECO:0000256" key="1">
    <source>
        <dbReference type="SAM" id="MobiDB-lite"/>
    </source>
</evidence>
<proteinExistence type="predicted"/>
<feature type="non-terminal residue" evidence="2">
    <location>
        <position position="1"/>
    </location>
</feature>
<organism evidence="2 3">
    <name type="scientific">Pristionchus entomophagus</name>
    <dbReference type="NCBI Taxonomy" id="358040"/>
    <lineage>
        <taxon>Eukaryota</taxon>
        <taxon>Metazoa</taxon>
        <taxon>Ecdysozoa</taxon>
        <taxon>Nematoda</taxon>
        <taxon>Chromadorea</taxon>
        <taxon>Rhabditida</taxon>
        <taxon>Rhabditina</taxon>
        <taxon>Diplogasteromorpha</taxon>
        <taxon>Diplogasteroidea</taxon>
        <taxon>Neodiplogasteridae</taxon>
        <taxon>Pristionchus</taxon>
    </lineage>
</organism>
<evidence type="ECO:0000313" key="3">
    <source>
        <dbReference type="Proteomes" id="UP001432027"/>
    </source>
</evidence>
<feature type="non-terminal residue" evidence="2">
    <location>
        <position position="164"/>
    </location>
</feature>
<evidence type="ECO:0000313" key="2">
    <source>
        <dbReference type="EMBL" id="GMS87188.1"/>
    </source>
</evidence>
<feature type="region of interest" description="Disordered" evidence="1">
    <location>
        <begin position="108"/>
        <end position="129"/>
    </location>
</feature>
<protein>
    <recommendedName>
        <fullName evidence="4">Ribosomal protein</fullName>
    </recommendedName>
</protein>
<keyword evidence="3" id="KW-1185">Reference proteome</keyword>
<feature type="region of interest" description="Disordered" evidence="1">
    <location>
        <begin position="141"/>
        <end position="164"/>
    </location>
</feature>
<comment type="caution">
    <text evidence="2">The sequence shown here is derived from an EMBL/GenBank/DDBJ whole genome shotgun (WGS) entry which is preliminary data.</text>
</comment>
<feature type="region of interest" description="Disordered" evidence="1">
    <location>
        <begin position="1"/>
        <end position="25"/>
    </location>
</feature>